<feature type="region of interest" description="Disordered" evidence="6">
    <location>
        <begin position="879"/>
        <end position="901"/>
    </location>
</feature>
<accession>A0ABW1X2K8</accession>
<name>A0ABW1X2K8_9ACTN</name>
<proteinExistence type="inferred from homology"/>
<feature type="transmembrane region" description="Helical" evidence="5">
    <location>
        <begin position="15"/>
        <end position="37"/>
    </location>
</feature>
<keyword evidence="3 5" id="KW-1133">Transmembrane helix</keyword>
<gene>
    <name evidence="7" type="ORF">ACFP57_11290</name>
</gene>
<dbReference type="Proteomes" id="UP001596266">
    <property type="component" value="Unassembled WGS sequence"/>
</dbReference>
<keyword evidence="1 5" id="KW-1003">Cell membrane</keyword>
<evidence type="ECO:0000256" key="1">
    <source>
        <dbReference type="ARBA" id="ARBA00022475"/>
    </source>
</evidence>
<evidence type="ECO:0000256" key="6">
    <source>
        <dbReference type="SAM" id="MobiDB-lite"/>
    </source>
</evidence>
<keyword evidence="2 5" id="KW-0812">Transmembrane</keyword>
<dbReference type="PANTHER" id="PTHR39344:SF1">
    <property type="entry name" value="UPF0182 PROTEIN SLL1060"/>
    <property type="match status" value="1"/>
</dbReference>
<comment type="subcellular location">
    <subcellularLocation>
        <location evidence="5">Cell membrane</location>
        <topology evidence="5">Multi-pass membrane protein</topology>
    </subcellularLocation>
</comment>
<feature type="transmembrane region" description="Helical" evidence="5">
    <location>
        <begin position="102"/>
        <end position="121"/>
    </location>
</feature>
<dbReference type="RefSeq" id="WP_343886280.1">
    <property type="nucleotide sequence ID" value="NZ_BAAAKI010000013.1"/>
</dbReference>
<organism evidence="7 8">
    <name type="scientific">Luteococcus sanguinis</name>
    <dbReference type="NCBI Taxonomy" id="174038"/>
    <lineage>
        <taxon>Bacteria</taxon>
        <taxon>Bacillati</taxon>
        <taxon>Actinomycetota</taxon>
        <taxon>Actinomycetes</taxon>
        <taxon>Propionibacteriales</taxon>
        <taxon>Propionibacteriaceae</taxon>
        <taxon>Luteococcus</taxon>
    </lineage>
</organism>
<dbReference type="HAMAP" id="MF_01600">
    <property type="entry name" value="UPF0182"/>
    <property type="match status" value="1"/>
</dbReference>
<dbReference type="Pfam" id="PF03699">
    <property type="entry name" value="UPF0182"/>
    <property type="match status" value="1"/>
</dbReference>
<sequence length="949" mass="103004">MSTIRVNPLRGRRPALVPALAVLAALLVAGYGLSWLWTSWLWFKQLGFGEVFRTRMVTQVGLFLTFAALMGAVVGGNLLLAHRFRPKVRVLGRRDLADFPRVLSIWAPTAALALMAGLAAAGQADTFLAWRNATPFGQADAWFGRDVSFYVFDLPWYRHLLGQLMAALICAVASAGLMHLVHGAMNQVRVVQGPAGVRIAREQGVPALTGPARTHLSALMALLLLGWACSLWLDRFGYATSNNALFTGIGYTDHHTRIAAKDVMVGIAIVCAILFAANTRLRRWPSGLVGLVLALVSSIVVSGLYPAFVQRFQVRPDEPSLERPYIDANIDATRLAYDIDDVQVADYDARTTVSAGQLKTDAEALPGVRLIDPALMGPAFEQLQQVKGYYSFPSVLDVDRYTIDGQFTDAVVAAREIDLDQVPDRSWNNLHTFYTHGYGMVAAYGNRRQASGEPDWIAQQIPTVGPLKETESRIYFGERSQTWSVVGAPAGQAPVELDTPGGGAQGNESRTTYAGTGGVGIGNPIVRAMFAARYGDINLLLSERVNDASRILFDRTPRERVQKVAPWLTLDSDTYPAVVDGRIVWIVDGYTASANYPNSNRVDLRSATSDAVTGGLQAPQPVNYMRNAVKAVVDAYDGTVDLYAWDEDDPMLQTWQKAYPGVVKPRSAISADLLAHMRYPQDLFKVQRQVLGRYHTTDASTWYQKSDLWEVPNDPVKKDGRKEAPNYLSIKWPGDSEAIFSQTAVFVPKDRENLAAYVAVDADASSKNYGRIRVLKLSDSQQIAGPGQTYNAMMANETVATRMRNYVQGSAAASYGNLLTLPIGGGLLYVEPIYTQQQSTSGGYPVLRFVVVRFGEHIGIGDTLQQALDMVFVGDAGADTGEGSEDGSTSEKPTTSPATGAAAAQALLREAATAFSAADAALKKGDLATYQKQMAVAQAKVAAAQKALR</sequence>
<dbReference type="PANTHER" id="PTHR39344">
    <property type="entry name" value="UPF0182 PROTEIN SLL1060"/>
    <property type="match status" value="1"/>
</dbReference>
<dbReference type="InterPro" id="IPR005372">
    <property type="entry name" value="UPF0182"/>
</dbReference>
<evidence type="ECO:0000256" key="4">
    <source>
        <dbReference type="ARBA" id="ARBA00023136"/>
    </source>
</evidence>
<evidence type="ECO:0000313" key="8">
    <source>
        <dbReference type="Proteomes" id="UP001596266"/>
    </source>
</evidence>
<protein>
    <recommendedName>
        <fullName evidence="5">UPF0182 protein ACFP57_11290</fullName>
    </recommendedName>
</protein>
<evidence type="ECO:0000256" key="3">
    <source>
        <dbReference type="ARBA" id="ARBA00022989"/>
    </source>
</evidence>
<feature type="transmembrane region" description="Helical" evidence="5">
    <location>
        <begin position="288"/>
        <end position="308"/>
    </location>
</feature>
<evidence type="ECO:0000256" key="5">
    <source>
        <dbReference type="HAMAP-Rule" id="MF_01600"/>
    </source>
</evidence>
<comment type="caution">
    <text evidence="7">The sequence shown here is derived from an EMBL/GenBank/DDBJ whole genome shotgun (WGS) entry which is preliminary data.</text>
</comment>
<feature type="transmembrane region" description="Helical" evidence="5">
    <location>
        <begin position="258"/>
        <end position="276"/>
    </location>
</feature>
<evidence type="ECO:0000256" key="2">
    <source>
        <dbReference type="ARBA" id="ARBA00022692"/>
    </source>
</evidence>
<feature type="transmembrane region" description="Helical" evidence="5">
    <location>
        <begin position="218"/>
        <end position="238"/>
    </location>
</feature>
<reference evidence="8" key="1">
    <citation type="journal article" date="2019" name="Int. J. Syst. Evol. Microbiol.">
        <title>The Global Catalogue of Microorganisms (GCM) 10K type strain sequencing project: providing services to taxonomists for standard genome sequencing and annotation.</title>
        <authorList>
            <consortium name="The Broad Institute Genomics Platform"/>
            <consortium name="The Broad Institute Genome Sequencing Center for Infectious Disease"/>
            <person name="Wu L."/>
            <person name="Ma J."/>
        </authorList>
    </citation>
    <scope>NUCLEOTIDE SEQUENCE [LARGE SCALE GENOMIC DNA]</scope>
    <source>
        <strain evidence="8">CGMCC 1.15277</strain>
    </source>
</reference>
<feature type="transmembrane region" description="Helical" evidence="5">
    <location>
        <begin position="57"/>
        <end position="81"/>
    </location>
</feature>
<comment type="similarity">
    <text evidence="5">Belongs to the UPF0182 family.</text>
</comment>
<feature type="transmembrane region" description="Helical" evidence="5">
    <location>
        <begin position="160"/>
        <end position="181"/>
    </location>
</feature>
<dbReference type="EMBL" id="JBHSUA010000021">
    <property type="protein sequence ID" value="MFC6397561.1"/>
    <property type="molecule type" value="Genomic_DNA"/>
</dbReference>
<keyword evidence="8" id="KW-1185">Reference proteome</keyword>
<keyword evidence="4 5" id="KW-0472">Membrane</keyword>
<evidence type="ECO:0000313" key="7">
    <source>
        <dbReference type="EMBL" id="MFC6397561.1"/>
    </source>
</evidence>